<dbReference type="PANTHER" id="PTHR40465">
    <property type="entry name" value="CHROMOSOME 1, WHOLE GENOME SHOTGUN SEQUENCE"/>
    <property type="match status" value="1"/>
</dbReference>
<feature type="transmembrane region" description="Helical" evidence="2">
    <location>
        <begin position="252"/>
        <end position="272"/>
    </location>
</feature>
<name>A0A0D7A4F1_9AGAR</name>
<protein>
    <submittedName>
        <fullName evidence="3">Uncharacterized protein</fullName>
    </submittedName>
</protein>
<dbReference type="AlphaFoldDB" id="A0A0D7A4F1"/>
<dbReference type="PANTHER" id="PTHR40465:SF1">
    <property type="entry name" value="DUF6534 DOMAIN-CONTAINING PROTEIN"/>
    <property type="match status" value="1"/>
</dbReference>
<keyword evidence="2" id="KW-1133">Transmembrane helix</keyword>
<organism evidence="3 4">
    <name type="scientific">Fistulina hepatica ATCC 64428</name>
    <dbReference type="NCBI Taxonomy" id="1128425"/>
    <lineage>
        <taxon>Eukaryota</taxon>
        <taxon>Fungi</taxon>
        <taxon>Dikarya</taxon>
        <taxon>Basidiomycota</taxon>
        <taxon>Agaricomycotina</taxon>
        <taxon>Agaricomycetes</taxon>
        <taxon>Agaricomycetidae</taxon>
        <taxon>Agaricales</taxon>
        <taxon>Fistulinaceae</taxon>
        <taxon>Fistulina</taxon>
    </lineage>
</organism>
<dbReference type="OrthoDB" id="3262409at2759"/>
<evidence type="ECO:0000256" key="2">
    <source>
        <dbReference type="SAM" id="Phobius"/>
    </source>
</evidence>
<dbReference type="Proteomes" id="UP000054144">
    <property type="component" value="Unassembled WGS sequence"/>
</dbReference>
<gene>
    <name evidence="3" type="ORF">FISHEDRAFT_76461</name>
</gene>
<feature type="transmembrane region" description="Helical" evidence="2">
    <location>
        <begin position="220"/>
        <end position="240"/>
    </location>
</feature>
<reference evidence="3 4" key="1">
    <citation type="journal article" date="2015" name="Fungal Genet. Biol.">
        <title>Evolution of novel wood decay mechanisms in Agaricales revealed by the genome sequences of Fistulina hepatica and Cylindrobasidium torrendii.</title>
        <authorList>
            <person name="Floudas D."/>
            <person name="Held B.W."/>
            <person name="Riley R."/>
            <person name="Nagy L.G."/>
            <person name="Koehler G."/>
            <person name="Ransdell A.S."/>
            <person name="Younus H."/>
            <person name="Chow J."/>
            <person name="Chiniquy J."/>
            <person name="Lipzen A."/>
            <person name="Tritt A."/>
            <person name="Sun H."/>
            <person name="Haridas S."/>
            <person name="LaButti K."/>
            <person name="Ohm R.A."/>
            <person name="Kues U."/>
            <person name="Blanchette R.A."/>
            <person name="Grigoriev I.V."/>
            <person name="Minto R.E."/>
            <person name="Hibbett D.S."/>
        </authorList>
    </citation>
    <scope>NUCLEOTIDE SEQUENCE [LARGE SCALE GENOMIC DNA]</scope>
    <source>
        <strain evidence="3 4">ATCC 64428</strain>
    </source>
</reference>
<proteinExistence type="predicted"/>
<evidence type="ECO:0000256" key="1">
    <source>
        <dbReference type="SAM" id="MobiDB-lite"/>
    </source>
</evidence>
<feature type="transmembrane region" description="Helical" evidence="2">
    <location>
        <begin position="141"/>
        <end position="163"/>
    </location>
</feature>
<evidence type="ECO:0000313" key="4">
    <source>
        <dbReference type="Proteomes" id="UP000054144"/>
    </source>
</evidence>
<feature type="transmembrane region" description="Helical" evidence="2">
    <location>
        <begin position="183"/>
        <end position="208"/>
    </location>
</feature>
<feature type="region of interest" description="Disordered" evidence="1">
    <location>
        <begin position="312"/>
        <end position="341"/>
    </location>
</feature>
<keyword evidence="2" id="KW-0812">Transmembrane</keyword>
<keyword evidence="2" id="KW-0472">Membrane</keyword>
<feature type="transmembrane region" description="Helical" evidence="2">
    <location>
        <begin position="106"/>
        <end position="129"/>
    </location>
</feature>
<keyword evidence="4" id="KW-1185">Reference proteome</keyword>
<sequence>MLFFLYFYWDILDISSFPSASLCGFIICHGHLAQAQVQALSDGDLMFARYISAGSISLLIREIIFFVPPFSYRVVAYIFVPNINLDSDGIVPSPFGSSSLLRQGPLFLGVFLATVLLGIVLCQGGTYFVRYCKRDPAWIPIMILVCSLTNAFQTVCLESYLYVIILKNWDVDILAGKDSKLVVINWLFSMAPASQGVVSTVVQCFFVWRINILTHLRSLVAFLVLCALISGCSNVYAASVCLRSGTLADLSGARYGSSAVADTLIAITLVTYMQKKRTGVSKIDNVLTRIIRLTVQTDVNAVLASLNAREHGVGTRSTEQQAHATPTTPITPPSPQSRMRNVGAVLPTPLNLVRKKSECERAWVVQVDATAQTHEQELVAEIAPRTQFREIHDGSPV</sequence>
<accession>A0A0D7A4F1</accession>
<evidence type="ECO:0000313" key="3">
    <source>
        <dbReference type="EMBL" id="KIY45615.1"/>
    </source>
</evidence>
<dbReference type="EMBL" id="KN882047">
    <property type="protein sequence ID" value="KIY45615.1"/>
    <property type="molecule type" value="Genomic_DNA"/>
</dbReference>
<feature type="compositionally biased region" description="Polar residues" evidence="1">
    <location>
        <begin position="315"/>
        <end position="324"/>
    </location>
</feature>